<proteinExistence type="predicted"/>
<sequence>MVINLPPQLGEILNILGFDWPMSNEDQLFEMGQGWMEVAGEIDAKVQEAAQTAQRAWADNVGQSIDAFKEWWEADDSPAEALRTAVTGANLGGAALMICAGIVLALKIAVIVQLVLLAIQIAAAIAAAAATLGIAGAALPAIYALGRKIISSILQEVVMRLAMGA</sequence>
<comment type="caution">
    <text evidence="3">The sequence shown here is derived from an EMBL/GenBank/DDBJ whole genome shotgun (WGS) entry which is preliminary data.</text>
</comment>
<dbReference type="Proteomes" id="UP001171902">
    <property type="component" value="Unassembled WGS sequence"/>
</dbReference>
<keyword evidence="1" id="KW-1133">Transmembrane helix</keyword>
<keyword evidence="1" id="KW-0472">Membrane</keyword>
<keyword evidence="1" id="KW-0812">Transmembrane</keyword>
<feature type="transmembrane region" description="Helical" evidence="1">
    <location>
        <begin position="121"/>
        <end position="145"/>
    </location>
</feature>
<name>A0ABT7YR59_9ACTN</name>
<gene>
    <name evidence="3" type="ORF">QWI33_15490</name>
</gene>
<dbReference type="InterPro" id="IPR057746">
    <property type="entry name" value="CpnT-like_N"/>
</dbReference>
<evidence type="ECO:0000259" key="2">
    <source>
        <dbReference type="Pfam" id="PF25547"/>
    </source>
</evidence>
<evidence type="ECO:0000313" key="3">
    <source>
        <dbReference type="EMBL" id="MDN3241134.1"/>
    </source>
</evidence>
<dbReference type="Pfam" id="PF25547">
    <property type="entry name" value="WXG100_2"/>
    <property type="match status" value="1"/>
</dbReference>
<accession>A0ABT7YR59</accession>
<dbReference type="EMBL" id="JAUEMJ010000004">
    <property type="protein sequence ID" value="MDN3241134.1"/>
    <property type="molecule type" value="Genomic_DNA"/>
</dbReference>
<organism evidence="3 4">
    <name type="scientific">Glycomyces tritici</name>
    <dbReference type="NCBI Taxonomy" id="2665176"/>
    <lineage>
        <taxon>Bacteria</taxon>
        <taxon>Bacillati</taxon>
        <taxon>Actinomycetota</taxon>
        <taxon>Actinomycetes</taxon>
        <taxon>Glycomycetales</taxon>
        <taxon>Glycomycetaceae</taxon>
        <taxon>Glycomyces</taxon>
    </lineage>
</organism>
<protein>
    <recommendedName>
        <fullName evidence="2">Outer membrane channel protein CpnT-like N-terminal domain-containing protein</fullName>
    </recommendedName>
</protein>
<evidence type="ECO:0000313" key="4">
    <source>
        <dbReference type="Proteomes" id="UP001171902"/>
    </source>
</evidence>
<feature type="domain" description="Outer membrane channel protein CpnT-like N-terminal" evidence="2">
    <location>
        <begin position="17"/>
        <end position="139"/>
    </location>
</feature>
<keyword evidence="4" id="KW-1185">Reference proteome</keyword>
<feature type="transmembrane region" description="Helical" evidence="1">
    <location>
        <begin position="91"/>
        <end position="115"/>
    </location>
</feature>
<evidence type="ECO:0000256" key="1">
    <source>
        <dbReference type="SAM" id="Phobius"/>
    </source>
</evidence>
<reference evidence="3" key="1">
    <citation type="submission" date="2023-06" db="EMBL/GenBank/DDBJ databases">
        <title>Gycomyces niveus sp.nov., a novel actinomycete isolated from soil in Shouguang.</title>
        <authorList>
            <person name="Yang X."/>
            <person name="Zhao J."/>
        </authorList>
    </citation>
    <scope>NUCLEOTIDE SEQUENCE</scope>
    <source>
        <strain evidence="3">NEAU C2</strain>
    </source>
</reference>
<dbReference type="RefSeq" id="WP_289958049.1">
    <property type="nucleotide sequence ID" value="NZ_JAUEMJ010000004.1"/>
</dbReference>